<dbReference type="Pfam" id="PF25583">
    <property type="entry name" value="WCX"/>
    <property type="match status" value="1"/>
</dbReference>
<accession>A0A2W2EWE7</accession>
<dbReference type="OrthoDB" id="3171994at2"/>
<dbReference type="EMBL" id="POUD01000060">
    <property type="protein sequence ID" value="PZG17880.1"/>
    <property type="molecule type" value="Genomic_DNA"/>
</dbReference>
<evidence type="ECO:0000259" key="1">
    <source>
        <dbReference type="Pfam" id="PF25583"/>
    </source>
</evidence>
<organism evidence="2 3">
    <name type="scientific">Nonomuraea aridisoli</name>
    <dbReference type="NCBI Taxonomy" id="2070368"/>
    <lineage>
        <taxon>Bacteria</taxon>
        <taxon>Bacillati</taxon>
        <taxon>Actinomycetota</taxon>
        <taxon>Actinomycetes</taxon>
        <taxon>Streptosporangiales</taxon>
        <taxon>Streptosporangiaceae</taxon>
        <taxon>Nonomuraea</taxon>
    </lineage>
</organism>
<comment type="caution">
    <text evidence="2">The sequence shown here is derived from an EMBL/GenBank/DDBJ whole genome shotgun (WGS) entry which is preliminary data.</text>
</comment>
<feature type="non-terminal residue" evidence="2">
    <location>
        <position position="1"/>
    </location>
</feature>
<protein>
    <submittedName>
        <fullName evidence="2">WYL domain-containing protein</fullName>
    </submittedName>
</protein>
<evidence type="ECO:0000313" key="3">
    <source>
        <dbReference type="Proteomes" id="UP000249304"/>
    </source>
</evidence>
<proteinExistence type="predicted"/>
<keyword evidence="3" id="KW-1185">Reference proteome</keyword>
<feature type="domain" description="WCX" evidence="1">
    <location>
        <begin position="1"/>
        <end position="43"/>
    </location>
</feature>
<reference evidence="2 3" key="1">
    <citation type="submission" date="2018-01" db="EMBL/GenBank/DDBJ databases">
        <title>Draft genome sequence of Nonomuraea sp. KC333.</title>
        <authorList>
            <person name="Sahin N."/>
            <person name="Saygin H."/>
            <person name="Ay H."/>
        </authorList>
    </citation>
    <scope>NUCLEOTIDE SEQUENCE [LARGE SCALE GENOMIC DNA]</scope>
    <source>
        <strain evidence="2 3">KC333</strain>
    </source>
</reference>
<dbReference type="Proteomes" id="UP000249304">
    <property type="component" value="Unassembled WGS sequence"/>
</dbReference>
<evidence type="ECO:0000313" key="2">
    <source>
        <dbReference type="EMBL" id="PZG17880.1"/>
    </source>
</evidence>
<dbReference type="InterPro" id="IPR057727">
    <property type="entry name" value="WCX_dom"/>
</dbReference>
<name>A0A2W2EWE7_9ACTN</name>
<dbReference type="AlphaFoldDB" id="A0A2W2EWE7"/>
<sequence length="60" mass="6521">VRVRVGAHLARSIAEQLAGWGALAEVVEPESVRAELARIGRELTDRYAERPPSGVRRAGD</sequence>
<gene>
    <name evidence="2" type="ORF">C1J01_16580</name>
</gene>